<comment type="caution">
    <text evidence="2">The sequence shown here is derived from an EMBL/GenBank/DDBJ whole genome shotgun (WGS) entry which is preliminary data.</text>
</comment>
<organism evidence="2 3">
    <name type="scientific">Roseiconus lacunae</name>
    <dbReference type="NCBI Taxonomy" id="2605694"/>
    <lineage>
        <taxon>Bacteria</taxon>
        <taxon>Pseudomonadati</taxon>
        <taxon>Planctomycetota</taxon>
        <taxon>Planctomycetia</taxon>
        <taxon>Pirellulales</taxon>
        <taxon>Pirellulaceae</taxon>
        <taxon>Roseiconus</taxon>
    </lineage>
</organism>
<sequence length="143" mass="16237">MKNSAPFRFIASLALLTVLGTALWAQVDESKPAPEETVEIVPKAALLTERGKQLVEELRILRRNLGSMGLKHPNRPGVEAKIEAINEQLQAWEPAYGKPSNPFRASEQASPQMNEYDLRQLVIKLNKRVEALEKRVEILERRR</sequence>
<dbReference type="RefSeq" id="WP_289166868.1">
    <property type="nucleotide sequence ID" value="NZ_JASZZN010000027.1"/>
</dbReference>
<gene>
    <name evidence="2" type="ORF">QTN89_25690</name>
</gene>
<reference evidence="2 3" key="1">
    <citation type="submission" date="2023-06" db="EMBL/GenBank/DDBJ databases">
        <title>Roseiconus lacunae JC819 isolated from Gulf of Mannar region, Tamil Nadu.</title>
        <authorList>
            <person name="Pk S."/>
            <person name="Ch S."/>
            <person name="Ch V.R."/>
        </authorList>
    </citation>
    <scope>NUCLEOTIDE SEQUENCE [LARGE SCALE GENOMIC DNA]</scope>
    <source>
        <strain evidence="2 3">JC819</strain>
    </source>
</reference>
<feature type="chain" id="PRO_5046941928" evidence="1">
    <location>
        <begin position="28"/>
        <end position="143"/>
    </location>
</feature>
<name>A0ABT7PQV0_9BACT</name>
<evidence type="ECO:0000256" key="1">
    <source>
        <dbReference type="SAM" id="SignalP"/>
    </source>
</evidence>
<feature type="signal peptide" evidence="1">
    <location>
        <begin position="1"/>
        <end position="27"/>
    </location>
</feature>
<keyword evidence="3" id="KW-1185">Reference proteome</keyword>
<evidence type="ECO:0000313" key="3">
    <source>
        <dbReference type="Proteomes" id="UP001239462"/>
    </source>
</evidence>
<dbReference type="Proteomes" id="UP001239462">
    <property type="component" value="Unassembled WGS sequence"/>
</dbReference>
<accession>A0ABT7PQV0</accession>
<keyword evidence="1" id="KW-0732">Signal</keyword>
<dbReference type="EMBL" id="JASZZN010000027">
    <property type="protein sequence ID" value="MDM4018872.1"/>
    <property type="molecule type" value="Genomic_DNA"/>
</dbReference>
<protein>
    <submittedName>
        <fullName evidence="2">Uncharacterized protein</fullName>
    </submittedName>
</protein>
<proteinExistence type="predicted"/>
<evidence type="ECO:0000313" key="2">
    <source>
        <dbReference type="EMBL" id="MDM4018872.1"/>
    </source>
</evidence>